<accession>A0A8S9SYW2</accession>
<dbReference type="OrthoDB" id="9810361at2"/>
<dbReference type="Proteomes" id="UP000029738">
    <property type="component" value="Unassembled WGS sequence"/>
</dbReference>
<reference evidence="1" key="2">
    <citation type="submission" date="2019-11" db="EMBL/GenBank/DDBJ databases">
        <title>Improved Assembly of Tolypothrix boutellei genome.</title>
        <authorList>
            <person name="Sarangi A.N."/>
            <person name="Mukherjee M."/>
            <person name="Ghosh S."/>
            <person name="Singh D."/>
            <person name="Das A."/>
            <person name="Kant S."/>
            <person name="Prusty A."/>
            <person name="Tripathy S."/>
        </authorList>
    </citation>
    <scope>NUCLEOTIDE SEQUENCE</scope>
    <source>
        <strain evidence="1">VB521301</strain>
    </source>
</reference>
<dbReference type="Pfam" id="PF03692">
    <property type="entry name" value="CxxCxxCC"/>
    <property type="match status" value="1"/>
</dbReference>
<organism evidence="1 2">
    <name type="scientific">Tolypothrix bouteillei VB521301</name>
    <dbReference type="NCBI Taxonomy" id="1479485"/>
    <lineage>
        <taxon>Bacteria</taxon>
        <taxon>Bacillati</taxon>
        <taxon>Cyanobacteriota</taxon>
        <taxon>Cyanophyceae</taxon>
        <taxon>Nostocales</taxon>
        <taxon>Tolypothrichaceae</taxon>
        <taxon>Tolypothrix</taxon>
    </lineage>
</organism>
<protein>
    <submittedName>
        <fullName evidence="1">YkgJ family cysteine cluster protein</fullName>
    </submittedName>
</protein>
<evidence type="ECO:0000313" key="2">
    <source>
        <dbReference type="Proteomes" id="UP000029738"/>
    </source>
</evidence>
<keyword evidence="2" id="KW-1185">Reference proteome</keyword>
<dbReference type="InterPro" id="IPR005358">
    <property type="entry name" value="Puta_zinc/iron-chelating_dom"/>
</dbReference>
<name>A0A8S9SYW2_9CYAN</name>
<sequence length="162" mass="17993">MNRLKSGYRQFLQSIAGGCAGEVVMDAAEKSASPPELSPIEWERIDTAVAALDATVRAEVKHKIDALLVQIAGDTLGTCVVCPYLDEQSGSCLIYNDRPIVCRTYGFFVGRNRNFYCKQIETEVSARGDDIIWGNFEAISDRLMRLGGDLIPFEVHYQNLIL</sequence>
<dbReference type="AlphaFoldDB" id="A0A8S9SYW2"/>
<proteinExistence type="predicted"/>
<comment type="caution">
    <text evidence="1">The sequence shown here is derived from an EMBL/GenBank/DDBJ whole genome shotgun (WGS) entry which is preliminary data.</text>
</comment>
<evidence type="ECO:0000313" key="1">
    <source>
        <dbReference type="EMBL" id="KAF3885360.1"/>
    </source>
</evidence>
<dbReference type="EMBL" id="JHEG04000001">
    <property type="protein sequence ID" value="KAF3885360.1"/>
    <property type="molecule type" value="Genomic_DNA"/>
</dbReference>
<reference evidence="1" key="1">
    <citation type="journal article" date="2015" name="Genome Announc.">
        <title>Draft Genome Sequence of Tolypothrix boutellei Strain VB521301.</title>
        <authorList>
            <person name="Chandrababunaidu M.M."/>
            <person name="Singh D."/>
            <person name="Sen D."/>
            <person name="Bhan S."/>
            <person name="Das S."/>
            <person name="Gupta A."/>
            <person name="Adhikary S.P."/>
            <person name="Tripathy S."/>
        </authorList>
    </citation>
    <scope>NUCLEOTIDE SEQUENCE</scope>
    <source>
        <strain evidence="1">VB521301</strain>
    </source>
</reference>
<gene>
    <name evidence="1" type="ORF">DA73_0400007730</name>
</gene>